<accession>A0ABT1AB71</accession>
<organism evidence="3 4">
    <name type="scientific">Pseudonocardia humida</name>
    <dbReference type="NCBI Taxonomy" id="2800819"/>
    <lineage>
        <taxon>Bacteria</taxon>
        <taxon>Bacillati</taxon>
        <taxon>Actinomycetota</taxon>
        <taxon>Actinomycetes</taxon>
        <taxon>Pseudonocardiales</taxon>
        <taxon>Pseudonocardiaceae</taxon>
        <taxon>Pseudonocardia</taxon>
    </lineage>
</organism>
<feature type="transmembrane region" description="Helical" evidence="2">
    <location>
        <begin position="28"/>
        <end position="52"/>
    </location>
</feature>
<evidence type="ECO:0000256" key="2">
    <source>
        <dbReference type="SAM" id="Phobius"/>
    </source>
</evidence>
<keyword evidence="2" id="KW-1133">Transmembrane helix</keyword>
<evidence type="ECO:0000256" key="1">
    <source>
        <dbReference type="SAM" id="MobiDB-lite"/>
    </source>
</evidence>
<sequence length="102" mass="11005">MTHPSSYEPHQPQGVQAPPTPPRRKRRVFMWVFLAVQALFLVWVVSSLSGAADNCDGRTGDALSACQAGTAVGAGLGLAVILFLWVAVDVILGITYLVTRRR</sequence>
<dbReference type="EMBL" id="JAGSOV010000080">
    <property type="protein sequence ID" value="MCO1660302.1"/>
    <property type="molecule type" value="Genomic_DNA"/>
</dbReference>
<name>A0ABT1AB71_9PSEU</name>
<proteinExistence type="predicted"/>
<gene>
    <name evidence="3" type="ORF">KDL28_35110</name>
</gene>
<keyword evidence="2" id="KW-0472">Membrane</keyword>
<reference evidence="3" key="1">
    <citation type="submission" date="2021-04" db="EMBL/GenBank/DDBJ databases">
        <title>Pseudonocardia sp. nov., isolated from sandy soil of mangrove forest.</title>
        <authorList>
            <person name="Zan Z."/>
            <person name="Huang R."/>
            <person name="Liu W."/>
        </authorList>
    </citation>
    <scope>NUCLEOTIDE SEQUENCE</scope>
    <source>
        <strain evidence="3">S2-4</strain>
    </source>
</reference>
<evidence type="ECO:0000313" key="3">
    <source>
        <dbReference type="EMBL" id="MCO1660302.1"/>
    </source>
</evidence>
<keyword evidence="4" id="KW-1185">Reference proteome</keyword>
<evidence type="ECO:0000313" key="4">
    <source>
        <dbReference type="Proteomes" id="UP001165283"/>
    </source>
</evidence>
<feature type="transmembrane region" description="Helical" evidence="2">
    <location>
        <begin position="72"/>
        <end position="98"/>
    </location>
</feature>
<dbReference type="Proteomes" id="UP001165283">
    <property type="component" value="Unassembled WGS sequence"/>
</dbReference>
<protein>
    <submittedName>
        <fullName evidence="3">Uncharacterized protein</fullName>
    </submittedName>
</protein>
<dbReference type="RefSeq" id="WP_252445738.1">
    <property type="nucleotide sequence ID" value="NZ_JAGSOV010000080.1"/>
</dbReference>
<keyword evidence="2" id="KW-0812">Transmembrane</keyword>
<feature type="region of interest" description="Disordered" evidence="1">
    <location>
        <begin position="1"/>
        <end position="22"/>
    </location>
</feature>
<comment type="caution">
    <text evidence="3">The sequence shown here is derived from an EMBL/GenBank/DDBJ whole genome shotgun (WGS) entry which is preliminary data.</text>
</comment>